<dbReference type="GO" id="GO:0046872">
    <property type="term" value="F:metal ion binding"/>
    <property type="evidence" value="ECO:0007669"/>
    <property type="project" value="UniProtKB-KW"/>
</dbReference>
<evidence type="ECO:0000256" key="5">
    <source>
        <dbReference type="ARBA" id="ARBA00034078"/>
    </source>
</evidence>
<evidence type="ECO:0000313" key="8">
    <source>
        <dbReference type="EMBL" id="HEG91644.1"/>
    </source>
</evidence>
<dbReference type="InterPro" id="IPR036922">
    <property type="entry name" value="Rieske_2Fe-2S_sf"/>
</dbReference>
<dbReference type="PANTHER" id="PTHR21496:SF0">
    <property type="entry name" value="RIESKE DOMAIN-CONTAINING PROTEIN"/>
    <property type="match status" value="1"/>
</dbReference>
<evidence type="ECO:0000256" key="6">
    <source>
        <dbReference type="ARBA" id="ARBA00038001"/>
    </source>
</evidence>
<evidence type="ECO:0000256" key="4">
    <source>
        <dbReference type="ARBA" id="ARBA00023014"/>
    </source>
</evidence>
<sequence>MANRYVCAARLDQLQQAGRLAVSLDGQAILLVAQGERVYALDNRCPHMGFPLHRGTVHDGILTCHWHHARFDIATGGTFDPWAGDVRTYPVDIRGDEVWVDLTPPADALERQCTRLREGLERNIPLVIAKAAIAMLDGAGDPVLPARVGLEFGTRYRREGWGQGLTILACMVNLLPHLAPEDRAQALYHGLSAVANDTRNSSPRFPLRPLPGGPHDVDTLKRWFRRFIEVRDAEGAERCVVSAVHSGAERRQLADMLFAAITDHRYVSTGHPLDFTNKALEALDAVGWDLAEPILASLVPSYADGDRMEESNQWRHPVDLVAILDEVFAALPEALSAGRARRGTWQGARHLVPVLLGDDPRAIAEGLLEALRQGASEVDLAATVSYAAALRIARFPTSNEFGDWDTALHTFTFANAVEQGLRRAPSPELLRGVFDAAMSVYLDRFLNVPAVRLPAVDEAPIDPRALLDELAALLDRQQQVDEAGRLVARYLAGGGDPATLIAALGRLLLREDRNFHTIQMVEAAVRQASHRGRSEEATHILVAAARYLAAHAPTVRAQSQTFRIARRLHRGERLYED</sequence>
<feature type="domain" description="Rieske" evidence="7">
    <location>
        <begin position="5"/>
        <end position="100"/>
    </location>
</feature>
<organism evidence="8">
    <name type="scientific">Thermorudis peleae</name>
    <dbReference type="NCBI Taxonomy" id="1382356"/>
    <lineage>
        <taxon>Bacteria</taxon>
        <taxon>Pseudomonadati</taxon>
        <taxon>Thermomicrobiota</taxon>
        <taxon>Thermomicrobia</taxon>
        <taxon>Thermomicrobia incertae sedis</taxon>
        <taxon>Thermorudis</taxon>
    </lineage>
</organism>
<keyword evidence="1" id="KW-0001">2Fe-2S</keyword>
<protein>
    <submittedName>
        <fullName evidence="8">Rieske (2Fe-2S) protein</fullName>
    </submittedName>
</protein>
<keyword evidence="2" id="KW-0479">Metal-binding</keyword>
<dbReference type="AlphaFoldDB" id="A0A831X0V1"/>
<comment type="cofactor">
    <cofactor evidence="5">
        <name>[2Fe-2S] cluster</name>
        <dbReference type="ChEBI" id="CHEBI:190135"/>
    </cofactor>
</comment>
<dbReference type="InterPro" id="IPR017941">
    <property type="entry name" value="Rieske_2Fe-2S"/>
</dbReference>
<dbReference type="PROSITE" id="PS51296">
    <property type="entry name" value="RIESKE"/>
    <property type="match status" value="1"/>
</dbReference>
<dbReference type="Gene3D" id="2.102.10.10">
    <property type="entry name" value="Rieske [2Fe-2S] iron-sulphur domain"/>
    <property type="match status" value="1"/>
</dbReference>
<dbReference type="GO" id="GO:0051537">
    <property type="term" value="F:2 iron, 2 sulfur cluster binding"/>
    <property type="evidence" value="ECO:0007669"/>
    <property type="project" value="UniProtKB-KW"/>
</dbReference>
<keyword evidence="3" id="KW-0408">Iron</keyword>
<dbReference type="Pfam" id="PF00355">
    <property type="entry name" value="Rieske"/>
    <property type="match status" value="1"/>
</dbReference>
<dbReference type="PANTHER" id="PTHR21496">
    <property type="entry name" value="FERREDOXIN-RELATED"/>
    <property type="match status" value="1"/>
</dbReference>
<accession>A0A831X0V1</accession>
<comment type="caution">
    <text evidence="8">The sequence shown here is derived from an EMBL/GenBank/DDBJ whole genome shotgun (WGS) entry which is preliminary data.</text>
</comment>
<keyword evidence="4" id="KW-0411">Iron-sulfur</keyword>
<proteinExistence type="inferred from homology"/>
<reference evidence="8" key="1">
    <citation type="journal article" date="2020" name="mSystems">
        <title>Genome- and Community-Level Interaction Insights into Carbon Utilization and Element Cycling Functions of Hydrothermarchaeota in Hydrothermal Sediment.</title>
        <authorList>
            <person name="Zhou Z."/>
            <person name="Liu Y."/>
            <person name="Xu W."/>
            <person name="Pan J."/>
            <person name="Luo Z.H."/>
            <person name="Li M."/>
        </authorList>
    </citation>
    <scope>NUCLEOTIDE SEQUENCE [LARGE SCALE GENOMIC DNA]</scope>
    <source>
        <strain evidence="8">SpSt-210</strain>
    </source>
</reference>
<name>A0A831X0V1_9BACT</name>
<gene>
    <name evidence="8" type="ORF">ENP34_09445</name>
</gene>
<evidence type="ECO:0000259" key="7">
    <source>
        <dbReference type="PROSITE" id="PS51296"/>
    </source>
</evidence>
<comment type="similarity">
    <text evidence="6">Belongs to the bacterial ring-hydroxylating dioxygenase ferredoxin component family.</text>
</comment>
<dbReference type="EMBL" id="DSIY01000219">
    <property type="protein sequence ID" value="HEG91644.1"/>
    <property type="molecule type" value="Genomic_DNA"/>
</dbReference>
<dbReference type="SUPFAM" id="SSF50022">
    <property type="entry name" value="ISP domain"/>
    <property type="match status" value="1"/>
</dbReference>
<evidence type="ECO:0000256" key="3">
    <source>
        <dbReference type="ARBA" id="ARBA00023004"/>
    </source>
</evidence>
<evidence type="ECO:0000256" key="1">
    <source>
        <dbReference type="ARBA" id="ARBA00022714"/>
    </source>
</evidence>
<evidence type="ECO:0000256" key="2">
    <source>
        <dbReference type="ARBA" id="ARBA00022723"/>
    </source>
</evidence>